<comment type="caution">
    <text evidence="1">The sequence shown here is derived from an EMBL/GenBank/DDBJ whole genome shotgun (WGS) entry which is preliminary data.</text>
</comment>
<dbReference type="EMBL" id="JAHXZJ010002609">
    <property type="protein sequence ID" value="KAH0541019.1"/>
    <property type="molecule type" value="Genomic_DNA"/>
</dbReference>
<name>A0AAV7I4Z1_COTGL</name>
<protein>
    <submittedName>
        <fullName evidence="1">Uncharacterized protein</fullName>
    </submittedName>
</protein>
<evidence type="ECO:0000313" key="2">
    <source>
        <dbReference type="Proteomes" id="UP000826195"/>
    </source>
</evidence>
<proteinExistence type="predicted"/>
<accession>A0AAV7I4Z1</accession>
<dbReference type="AlphaFoldDB" id="A0AAV7I4Z1"/>
<reference evidence="1 2" key="1">
    <citation type="journal article" date="2021" name="J. Hered.">
        <title>A chromosome-level genome assembly of the parasitoid wasp, Cotesia glomerata (Hymenoptera: Braconidae).</title>
        <authorList>
            <person name="Pinto B.J."/>
            <person name="Weis J.J."/>
            <person name="Gamble T."/>
            <person name="Ode P.J."/>
            <person name="Paul R."/>
            <person name="Zaspel J.M."/>
        </authorList>
    </citation>
    <scope>NUCLEOTIDE SEQUENCE [LARGE SCALE GENOMIC DNA]</scope>
    <source>
        <strain evidence="1">CgM1</strain>
    </source>
</reference>
<keyword evidence="2" id="KW-1185">Reference proteome</keyword>
<evidence type="ECO:0000313" key="1">
    <source>
        <dbReference type="EMBL" id="KAH0541019.1"/>
    </source>
</evidence>
<dbReference type="Proteomes" id="UP000826195">
    <property type="component" value="Unassembled WGS sequence"/>
</dbReference>
<organism evidence="1 2">
    <name type="scientific">Cotesia glomerata</name>
    <name type="common">Lepidopteran parasitic wasp</name>
    <name type="synonym">Apanteles glomeratus</name>
    <dbReference type="NCBI Taxonomy" id="32391"/>
    <lineage>
        <taxon>Eukaryota</taxon>
        <taxon>Metazoa</taxon>
        <taxon>Ecdysozoa</taxon>
        <taxon>Arthropoda</taxon>
        <taxon>Hexapoda</taxon>
        <taxon>Insecta</taxon>
        <taxon>Pterygota</taxon>
        <taxon>Neoptera</taxon>
        <taxon>Endopterygota</taxon>
        <taxon>Hymenoptera</taxon>
        <taxon>Apocrita</taxon>
        <taxon>Ichneumonoidea</taxon>
        <taxon>Braconidae</taxon>
        <taxon>Microgastrinae</taxon>
        <taxon>Cotesia</taxon>
    </lineage>
</organism>
<sequence length="266" mass="29636">MGTWIGEIWRLPIAVEADLVAYLSLNPSAFNRNTPALILRIPTYMETTKNTSISSPVCDAAKLLVAGTPVFNNPETYILACRRRRSTTRDTRANPITYTYILAAVSIDRSILPTRFPWDVLNSLMCLVWYLYDTVRLSMSSLARTNTHGHGHGATTPDTTHIIMIITTTHMYVCVQKGTSASMLSRISLEKSHALINVVRSVRDKGIKPYWLSPSVVRLPLPYSIPIPTTVRSTPVGDPVLVRLTPTLLPVLAQSAKIRHRPRNCT</sequence>
<gene>
    <name evidence="1" type="ORF">KQX54_020809</name>
</gene>